<reference evidence="2" key="1">
    <citation type="submission" date="2023-03" db="EMBL/GenBank/DDBJ databases">
        <authorList>
            <person name="Shen W."/>
            <person name="Cai J."/>
        </authorList>
    </citation>
    <scope>NUCLEOTIDE SEQUENCE</scope>
    <source>
        <strain evidence="2">B226-2</strain>
    </source>
</reference>
<sequence length="113" mass="12045">MKKIMGILLMLAGPILGAGLFAIGASQDAPGMCVIGLGLALIFVVKGLVLVDRISAYWSNRLLFNAFGAGGLLLTTVLLADGEFESRPQLSLIGFVIGIILLYLGNRRQIREK</sequence>
<protein>
    <submittedName>
        <fullName evidence="2">Uncharacterized protein</fullName>
    </submittedName>
</protein>
<feature type="transmembrane region" description="Helical" evidence="1">
    <location>
        <begin position="32"/>
        <end position="50"/>
    </location>
</feature>
<accession>A0AAW8TZT6</accession>
<dbReference type="RefSeq" id="WP_311835654.1">
    <property type="nucleotide sequence ID" value="NZ_JARQBJ010000005.1"/>
</dbReference>
<dbReference type="Proteomes" id="UP001256711">
    <property type="component" value="Unassembled WGS sequence"/>
</dbReference>
<evidence type="ECO:0000256" key="1">
    <source>
        <dbReference type="SAM" id="Phobius"/>
    </source>
</evidence>
<feature type="transmembrane region" description="Helical" evidence="1">
    <location>
        <begin position="62"/>
        <end position="80"/>
    </location>
</feature>
<evidence type="ECO:0000313" key="2">
    <source>
        <dbReference type="EMBL" id="MDT2810946.1"/>
    </source>
</evidence>
<feature type="transmembrane region" description="Helical" evidence="1">
    <location>
        <begin position="86"/>
        <end position="104"/>
    </location>
</feature>
<proteinExistence type="predicted"/>
<gene>
    <name evidence="2" type="ORF">P7H43_10710</name>
</gene>
<keyword evidence="1" id="KW-0812">Transmembrane</keyword>
<dbReference type="EMBL" id="JARQBJ010000005">
    <property type="protein sequence ID" value="MDT2810946.1"/>
    <property type="molecule type" value="Genomic_DNA"/>
</dbReference>
<dbReference type="AlphaFoldDB" id="A0AAW8TZT6"/>
<comment type="caution">
    <text evidence="2">The sequence shown here is derived from an EMBL/GenBank/DDBJ whole genome shotgun (WGS) entry which is preliminary data.</text>
</comment>
<keyword evidence="1" id="KW-1133">Transmembrane helix</keyword>
<name>A0AAW8TZT6_9ENTE</name>
<evidence type="ECO:0000313" key="3">
    <source>
        <dbReference type="Proteomes" id="UP001256711"/>
    </source>
</evidence>
<organism evidence="2 3">
    <name type="scientific">Enterococcus asini</name>
    <dbReference type="NCBI Taxonomy" id="57732"/>
    <lineage>
        <taxon>Bacteria</taxon>
        <taxon>Bacillati</taxon>
        <taxon>Bacillota</taxon>
        <taxon>Bacilli</taxon>
        <taxon>Lactobacillales</taxon>
        <taxon>Enterococcaceae</taxon>
        <taxon>Enterococcus</taxon>
    </lineage>
</organism>
<keyword evidence="1" id="KW-0472">Membrane</keyword>